<dbReference type="Proteomes" id="UP000233332">
    <property type="component" value="Unassembled WGS sequence"/>
</dbReference>
<name>A0A2N3L459_9PROT</name>
<dbReference type="CDD" id="cd11599">
    <property type="entry name" value="HDAC_classII_2"/>
    <property type="match status" value="1"/>
</dbReference>
<dbReference type="RefSeq" id="WP_101303986.1">
    <property type="nucleotide sequence ID" value="NZ_NXGX01000006.1"/>
</dbReference>
<dbReference type="SUPFAM" id="SSF52768">
    <property type="entry name" value="Arginase/deacetylase"/>
    <property type="match status" value="1"/>
</dbReference>
<dbReference type="InterPro" id="IPR023696">
    <property type="entry name" value="Ureohydrolase_dom_sf"/>
</dbReference>
<dbReference type="InterPro" id="IPR000286">
    <property type="entry name" value="HDACs"/>
</dbReference>
<evidence type="ECO:0000256" key="1">
    <source>
        <dbReference type="ARBA" id="ARBA00005947"/>
    </source>
</evidence>
<evidence type="ECO:0000313" key="4">
    <source>
        <dbReference type="Proteomes" id="UP000233332"/>
    </source>
</evidence>
<comment type="caution">
    <text evidence="3">The sequence shown here is derived from an EMBL/GenBank/DDBJ whole genome shotgun (WGS) entry which is preliminary data.</text>
</comment>
<evidence type="ECO:0000259" key="2">
    <source>
        <dbReference type="Pfam" id="PF00850"/>
    </source>
</evidence>
<gene>
    <name evidence="3" type="ORF">COO92_15495</name>
</gene>
<keyword evidence="4" id="KW-1185">Reference proteome</keyword>
<dbReference type="AlphaFoldDB" id="A0A2N3L459"/>
<dbReference type="GO" id="GO:0040029">
    <property type="term" value="P:epigenetic regulation of gene expression"/>
    <property type="evidence" value="ECO:0007669"/>
    <property type="project" value="TreeGrafter"/>
</dbReference>
<reference evidence="3 4" key="1">
    <citation type="submission" date="2017-09" db="EMBL/GenBank/DDBJ databases">
        <title>Biodiversity and function of Thalassospira species in the particle-attached aromatic-hydrocarbon-degrading consortia from the surface seawater of the China South Sea.</title>
        <authorList>
            <person name="Dong C."/>
            <person name="Lai Q."/>
            <person name="Shao Z."/>
        </authorList>
    </citation>
    <scope>NUCLEOTIDE SEQUENCE [LARGE SCALE GENOMIC DNA]</scope>
    <source>
        <strain evidence="3 4">139Z-12</strain>
    </source>
</reference>
<protein>
    <submittedName>
        <fullName evidence="3">Acetoin utilization protein</fullName>
    </submittedName>
</protein>
<evidence type="ECO:0000313" key="3">
    <source>
        <dbReference type="EMBL" id="PKR57598.1"/>
    </source>
</evidence>
<comment type="similarity">
    <text evidence="1">Belongs to the histone deacetylase family.</text>
</comment>
<dbReference type="InterPro" id="IPR023801">
    <property type="entry name" value="His_deacetylse_dom"/>
</dbReference>
<proteinExistence type="inferred from homology"/>
<accession>A0A2N3L459</accession>
<dbReference type="GO" id="GO:0004407">
    <property type="term" value="F:histone deacetylase activity"/>
    <property type="evidence" value="ECO:0007669"/>
    <property type="project" value="TreeGrafter"/>
</dbReference>
<dbReference type="InterPro" id="IPR037138">
    <property type="entry name" value="His_deacetylse_dom_sf"/>
</dbReference>
<dbReference type="Gene3D" id="3.40.800.20">
    <property type="entry name" value="Histone deacetylase domain"/>
    <property type="match status" value="1"/>
</dbReference>
<sequence>MATLFVTHHNCIEHDTGPGHPESPDRLRVIQRVLESEEFMFLHREEAPKADINLIKSVHDPDYVDSVMASIPTEGMVALDGDTYVSPGSGDAALRAVGGACVAVDAVMAGHERNAFVGVRPPGHHAEYNRAMGFCLFNNAAVAARHARDTYGIKRVAVMDFDVHHGNGTQDLFWNDPDLFYCSTHQWPLYPGTGAETERGCANNILNVGLESGSGTAELQHAFTQTVLPGIAAFKPELLIISAGFDAHKNDPLAGLAFSDDDFVWMTQQLMALADAQCQGRVVSILEGGYDLPSLAKCVLMHVRTLMMG</sequence>
<dbReference type="EMBL" id="NXGX01000006">
    <property type="protein sequence ID" value="PKR57598.1"/>
    <property type="molecule type" value="Genomic_DNA"/>
</dbReference>
<dbReference type="Pfam" id="PF00850">
    <property type="entry name" value="Hist_deacetyl"/>
    <property type="match status" value="1"/>
</dbReference>
<dbReference type="PANTHER" id="PTHR10625">
    <property type="entry name" value="HISTONE DEACETYLASE HDAC1-RELATED"/>
    <property type="match status" value="1"/>
</dbReference>
<organism evidence="3 4">
    <name type="scientific">Thalassospira lohafexi</name>
    <dbReference type="NCBI Taxonomy" id="744227"/>
    <lineage>
        <taxon>Bacteria</taxon>
        <taxon>Pseudomonadati</taxon>
        <taxon>Pseudomonadota</taxon>
        <taxon>Alphaproteobacteria</taxon>
        <taxon>Rhodospirillales</taxon>
        <taxon>Thalassospiraceae</taxon>
        <taxon>Thalassospira</taxon>
    </lineage>
</organism>
<feature type="domain" description="Histone deacetylase" evidence="2">
    <location>
        <begin position="20"/>
        <end position="306"/>
    </location>
</feature>
<dbReference type="PANTHER" id="PTHR10625:SF10">
    <property type="entry name" value="HISTONE DEACETYLASE HDAC1"/>
    <property type="match status" value="1"/>
</dbReference>
<dbReference type="PRINTS" id="PR01270">
    <property type="entry name" value="HDASUPER"/>
</dbReference>